<evidence type="ECO:0000313" key="3">
    <source>
        <dbReference type="Proteomes" id="UP001590951"/>
    </source>
</evidence>
<reference evidence="2 3" key="1">
    <citation type="submission" date="2024-09" db="EMBL/GenBank/DDBJ databases">
        <title>Rethinking Asexuality: The Enigmatic Case of Functional Sexual Genes in Lepraria (Stereocaulaceae).</title>
        <authorList>
            <person name="Doellman M."/>
            <person name="Sun Y."/>
            <person name="Barcenas-Pena A."/>
            <person name="Lumbsch H.T."/>
            <person name="Grewe F."/>
        </authorList>
    </citation>
    <scope>NUCLEOTIDE SEQUENCE [LARGE SCALE GENOMIC DNA]</scope>
    <source>
        <strain evidence="2 3">Grewe 0041</strain>
    </source>
</reference>
<name>A0ABR4BH28_9LECA</name>
<gene>
    <name evidence="2" type="ORF">ABVK25_003747</name>
</gene>
<keyword evidence="3" id="KW-1185">Reference proteome</keyword>
<protein>
    <recommendedName>
        <fullName evidence="4">Mitotic checkpoint regulator, MAD2B-interacting-domain-containing protein</fullName>
    </recommendedName>
</protein>
<evidence type="ECO:0000313" key="2">
    <source>
        <dbReference type="EMBL" id="KAL2056104.1"/>
    </source>
</evidence>
<dbReference type="PANTHER" id="PTHR13621:SF2">
    <property type="entry name" value="PROLINE-RICH PROTEIN PRCC"/>
    <property type="match status" value="1"/>
</dbReference>
<accession>A0ABR4BH28</accession>
<feature type="compositionally biased region" description="Polar residues" evidence="1">
    <location>
        <begin position="282"/>
        <end position="292"/>
    </location>
</feature>
<feature type="compositionally biased region" description="Low complexity" evidence="1">
    <location>
        <begin position="300"/>
        <end position="313"/>
    </location>
</feature>
<evidence type="ECO:0000256" key="1">
    <source>
        <dbReference type="SAM" id="MobiDB-lite"/>
    </source>
</evidence>
<feature type="region of interest" description="Disordered" evidence="1">
    <location>
        <begin position="1"/>
        <end position="99"/>
    </location>
</feature>
<comment type="caution">
    <text evidence="2">The sequence shown here is derived from an EMBL/GenBank/DDBJ whole genome shotgun (WGS) entry which is preliminary data.</text>
</comment>
<dbReference type="EMBL" id="JBHFEH010000009">
    <property type="protein sequence ID" value="KAL2056104.1"/>
    <property type="molecule type" value="Genomic_DNA"/>
</dbReference>
<organism evidence="2 3">
    <name type="scientific">Lepraria finkii</name>
    <dbReference type="NCBI Taxonomy" id="1340010"/>
    <lineage>
        <taxon>Eukaryota</taxon>
        <taxon>Fungi</taxon>
        <taxon>Dikarya</taxon>
        <taxon>Ascomycota</taxon>
        <taxon>Pezizomycotina</taxon>
        <taxon>Lecanoromycetes</taxon>
        <taxon>OSLEUM clade</taxon>
        <taxon>Lecanoromycetidae</taxon>
        <taxon>Lecanorales</taxon>
        <taxon>Lecanorineae</taxon>
        <taxon>Stereocaulaceae</taxon>
        <taxon>Lepraria</taxon>
    </lineage>
</organism>
<dbReference type="Pfam" id="PF10253">
    <property type="entry name" value="PRCC"/>
    <property type="match status" value="1"/>
</dbReference>
<feature type="compositionally biased region" description="Basic and acidic residues" evidence="1">
    <location>
        <begin position="15"/>
        <end position="24"/>
    </location>
</feature>
<dbReference type="Proteomes" id="UP001590951">
    <property type="component" value="Unassembled WGS sequence"/>
</dbReference>
<sequence>MALVDYSSEESETEENPKQQEPAKSKPNSTKPAFQKVVDRSNPHKIRVGLPEPSKTQGSDQIERPAKRAKMGSAGFNSLLPAPKRAAARSGGTAAGEMKRGGLVSGVNLKTGAAPGFSREPPPTVEASLENGEEAVKGGEADQDTNQMPVTVDEGNSLPKPVEEPKPKGKTMMFKPLSVARKPQKKKAPPKDGLGGSKAQSSDPVQQTKPVPKISLFPTRETYEISRPEAVSNGTYQPMVYSADEPNIEPPPEETPYPETYSTSTLPDTTSQLPESLPTIATDLNLSASQKRQLLGRQKPNSNSNSNPNPTPVNIVNFNTDAEYAANEILRQAGEAILHNPVRAIAPGKHSLKQLVNAASSQKDALEESFATGRRNKKEAGSKYGW</sequence>
<evidence type="ECO:0008006" key="4">
    <source>
        <dbReference type="Google" id="ProtNLM"/>
    </source>
</evidence>
<dbReference type="InterPro" id="IPR018800">
    <property type="entry name" value="PRCC"/>
</dbReference>
<feature type="region of interest" description="Disordered" evidence="1">
    <location>
        <begin position="112"/>
        <end position="313"/>
    </location>
</feature>
<proteinExistence type="predicted"/>
<dbReference type="PANTHER" id="PTHR13621">
    <property type="entry name" value="PROLINE-RICH PROTEIN PRCC"/>
    <property type="match status" value="1"/>
</dbReference>
<feature type="region of interest" description="Disordered" evidence="1">
    <location>
        <begin position="357"/>
        <end position="386"/>
    </location>
</feature>
<feature type="compositionally biased region" description="Polar residues" evidence="1">
    <location>
        <begin position="198"/>
        <end position="209"/>
    </location>
</feature>